<feature type="compositionally biased region" description="Acidic residues" evidence="1">
    <location>
        <begin position="327"/>
        <end position="339"/>
    </location>
</feature>
<organism evidence="2 3">
    <name type="scientific">Puccinia triticina</name>
    <dbReference type="NCBI Taxonomy" id="208348"/>
    <lineage>
        <taxon>Eukaryota</taxon>
        <taxon>Fungi</taxon>
        <taxon>Dikarya</taxon>
        <taxon>Basidiomycota</taxon>
        <taxon>Pucciniomycotina</taxon>
        <taxon>Pucciniomycetes</taxon>
        <taxon>Pucciniales</taxon>
        <taxon>Pucciniaceae</taxon>
        <taxon>Puccinia</taxon>
    </lineage>
</organism>
<evidence type="ECO:0000256" key="1">
    <source>
        <dbReference type="SAM" id="MobiDB-lite"/>
    </source>
</evidence>
<gene>
    <name evidence="2" type="ORF">PtA15_11A35</name>
</gene>
<keyword evidence="3" id="KW-1185">Reference proteome</keyword>
<feature type="compositionally biased region" description="Low complexity" evidence="1">
    <location>
        <begin position="201"/>
        <end position="210"/>
    </location>
</feature>
<dbReference type="RefSeq" id="XP_053024903.1">
    <property type="nucleotide sequence ID" value="XM_053161259.1"/>
</dbReference>
<feature type="region of interest" description="Disordered" evidence="1">
    <location>
        <begin position="26"/>
        <end position="122"/>
    </location>
</feature>
<feature type="compositionally biased region" description="Low complexity" evidence="1">
    <location>
        <begin position="148"/>
        <end position="167"/>
    </location>
</feature>
<feature type="compositionally biased region" description="Basic and acidic residues" evidence="1">
    <location>
        <begin position="316"/>
        <end position="326"/>
    </location>
</feature>
<evidence type="ECO:0000313" key="2">
    <source>
        <dbReference type="EMBL" id="WAQ89348.1"/>
    </source>
</evidence>
<feature type="compositionally biased region" description="Low complexity" evidence="1">
    <location>
        <begin position="351"/>
        <end position="372"/>
    </location>
</feature>
<evidence type="ECO:0000313" key="3">
    <source>
        <dbReference type="Proteomes" id="UP001164743"/>
    </source>
</evidence>
<dbReference type="Proteomes" id="UP001164743">
    <property type="component" value="Chromosome 11A"/>
</dbReference>
<feature type="compositionally biased region" description="Pro residues" evidence="1">
    <location>
        <begin position="168"/>
        <end position="180"/>
    </location>
</feature>
<feature type="region of interest" description="Disordered" evidence="1">
    <location>
        <begin position="135"/>
        <end position="437"/>
    </location>
</feature>
<protein>
    <submittedName>
        <fullName evidence="2">Uncharacterized protein</fullName>
    </submittedName>
</protein>
<name>A0ABY7CVM0_9BASI</name>
<dbReference type="EMBL" id="CP110431">
    <property type="protein sequence ID" value="WAQ89348.1"/>
    <property type="molecule type" value="Genomic_DNA"/>
</dbReference>
<dbReference type="GeneID" id="77802144"/>
<feature type="compositionally biased region" description="Polar residues" evidence="1">
    <location>
        <begin position="400"/>
        <end position="418"/>
    </location>
</feature>
<accession>A0ABY7CVM0</accession>
<proteinExistence type="predicted"/>
<feature type="compositionally biased region" description="Pro residues" evidence="1">
    <location>
        <begin position="373"/>
        <end position="385"/>
    </location>
</feature>
<sequence length="485" mass="52045">MASPVAAARTLVRLTPLISYDPQAIDDLTSRYPPKRTLPLSPPSRTSEPIELLRPAPPQQEHHTPLGGGPSVKSPSKLARILSPTPRPPPSEIADEPLLLSAISHADQPATTAQNPAPTKYSTLGKRLQALKASTHLMRSRSSSNPVTTATTTTTTTTTTTPTAESLPEPPSPAKKPTPPARLRARRASRPPTDPSPPLPSATTPQPTRRTTPRVETEQVKLAKLTKQQTNINKKRFCVIKVDVVHLDFPRPPSPEGNFRKGAPSSNNKKKNTPQAPPVSPTDRPELSPLPDPPPGADGKKQVRWNDAQLTVDLEELYRRRTLDPAHEEEEEDDDDEEPPPPLEARPEPCSPSASSTTSSSLSSLPSSASPPRSSPAPDPAPAPACPATLKPILKLNFGPASQSPILSAPSTHPSTDAQVGEEKPLDAGDNPPPTARAVVYRLDPLGNLVLPPPTPLVDPDVPPDPLASIEPPFVKVLRRIWRDH</sequence>
<reference evidence="2" key="1">
    <citation type="submission" date="2022-10" db="EMBL/GenBank/DDBJ databases">
        <title>Puccinia triticina Genome sequencing and assembly.</title>
        <authorList>
            <person name="Li C."/>
        </authorList>
    </citation>
    <scope>NUCLEOTIDE SEQUENCE</scope>
    <source>
        <strain evidence="2">Pt15</strain>
    </source>
</reference>
<feature type="compositionally biased region" description="Polar residues" evidence="1">
    <location>
        <begin position="109"/>
        <end position="122"/>
    </location>
</feature>